<proteinExistence type="predicted"/>
<dbReference type="AlphaFoldDB" id="A0A7I7Y5D0"/>
<dbReference type="OrthoDB" id="4750196at2"/>
<dbReference type="Proteomes" id="UP000466931">
    <property type="component" value="Chromosome"/>
</dbReference>
<protein>
    <submittedName>
        <fullName evidence="1">Uncharacterized protein</fullName>
    </submittedName>
</protein>
<sequence length="92" mass="10309">MSWLLAASVPGLLMMATFGLERLETTIDDRDTDDEVAELIERVAALPRPAPVRLRPPPTPVAFAEEPDLPTRLCRTLEGNPQFRQTRQANRV</sequence>
<organism evidence="1 2">
    <name type="scientific">Mycolicibacterium confluentis</name>
    <dbReference type="NCBI Taxonomy" id="28047"/>
    <lineage>
        <taxon>Bacteria</taxon>
        <taxon>Bacillati</taxon>
        <taxon>Actinomycetota</taxon>
        <taxon>Actinomycetes</taxon>
        <taxon>Mycobacteriales</taxon>
        <taxon>Mycobacteriaceae</taxon>
        <taxon>Mycolicibacterium</taxon>
    </lineage>
</organism>
<reference evidence="1" key="2">
    <citation type="submission" date="2020-02" db="EMBL/GenBank/DDBJ databases">
        <authorList>
            <person name="Matsumoto Y."/>
            <person name="Motooka D."/>
            <person name="Nakamura S."/>
        </authorList>
    </citation>
    <scope>NUCLEOTIDE SEQUENCE</scope>
    <source>
        <strain evidence="1">JCM 13671</strain>
    </source>
</reference>
<reference evidence="1" key="1">
    <citation type="journal article" date="2019" name="Emerg. Microbes Infect.">
        <title>Comprehensive subspecies identification of 175 nontuberculous mycobacteria species based on 7547 genomic profiles.</title>
        <authorList>
            <person name="Matsumoto Y."/>
            <person name="Kinjo T."/>
            <person name="Motooka D."/>
            <person name="Nabeya D."/>
            <person name="Jung N."/>
            <person name="Uechi K."/>
            <person name="Horii T."/>
            <person name="Iida T."/>
            <person name="Fujita J."/>
            <person name="Nakamura S."/>
        </authorList>
    </citation>
    <scope>NUCLEOTIDE SEQUENCE [LARGE SCALE GENOMIC DNA]</scope>
    <source>
        <strain evidence="1">JCM 13671</strain>
    </source>
</reference>
<evidence type="ECO:0000313" key="1">
    <source>
        <dbReference type="EMBL" id="BBZ36887.1"/>
    </source>
</evidence>
<name>A0A7I7Y5D0_9MYCO</name>
<keyword evidence="2" id="KW-1185">Reference proteome</keyword>
<gene>
    <name evidence="1" type="ORF">MCNF_54920</name>
</gene>
<evidence type="ECO:0000313" key="2">
    <source>
        <dbReference type="Proteomes" id="UP000466931"/>
    </source>
</evidence>
<accession>A0A7I7Y5D0</accession>
<dbReference type="RefSeq" id="WP_085150274.1">
    <property type="nucleotide sequence ID" value="NZ_AP022612.1"/>
</dbReference>
<dbReference type="EMBL" id="AP022612">
    <property type="protein sequence ID" value="BBZ36887.1"/>
    <property type="molecule type" value="Genomic_DNA"/>
</dbReference>